<dbReference type="STRING" id="1331007.AALB_3311"/>
<dbReference type="PROSITE" id="PS00041">
    <property type="entry name" value="HTH_ARAC_FAMILY_1"/>
    <property type="match status" value="1"/>
</dbReference>
<dbReference type="SMART" id="SM00342">
    <property type="entry name" value="HTH_ARAC"/>
    <property type="match status" value="1"/>
</dbReference>
<evidence type="ECO:0000313" key="6">
    <source>
        <dbReference type="Proteomes" id="UP000014461"/>
    </source>
</evidence>
<evidence type="ECO:0000259" key="4">
    <source>
        <dbReference type="PROSITE" id="PS01124"/>
    </source>
</evidence>
<dbReference type="OrthoDB" id="5622169at2"/>
<keyword evidence="6" id="KW-1185">Reference proteome</keyword>
<dbReference type="InterPro" id="IPR018060">
    <property type="entry name" value="HTH_AraC"/>
</dbReference>
<evidence type="ECO:0000256" key="3">
    <source>
        <dbReference type="ARBA" id="ARBA00023163"/>
    </source>
</evidence>
<dbReference type="Gene3D" id="1.10.10.60">
    <property type="entry name" value="Homeodomain-like"/>
    <property type="match status" value="2"/>
</dbReference>
<evidence type="ECO:0000256" key="1">
    <source>
        <dbReference type="ARBA" id="ARBA00023015"/>
    </source>
</evidence>
<feature type="domain" description="HTH araC/xylS-type" evidence="4">
    <location>
        <begin position="200"/>
        <end position="298"/>
    </location>
</feature>
<dbReference type="GO" id="GO:0043565">
    <property type="term" value="F:sequence-specific DNA binding"/>
    <property type="evidence" value="ECO:0007669"/>
    <property type="project" value="InterPro"/>
</dbReference>
<comment type="caution">
    <text evidence="5">The sequence shown here is derived from an EMBL/GenBank/DDBJ whole genome shotgun (WGS) entry which is preliminary data.</text>
</comment>
<dbReference type="PRINTS" id="PR00032">
    <property type="entry name" value="HTHARAC"/>
</dbReference>
<dbReference type="PROSITE" id="PS01124">
    <property type="entry name" value="HTH_ARAC_FAMILY_2"/>
    <property type="match status" value="1"/>
</dbReference>
<protein>
    <submittedName>
        <fullName evidence="5">Transcriptional regulator</fullName>
    </submittedName>
</protein>
<dbReference type="AlphaFoldDB" id="R9PTY5"/>
<organism evidence="5 6">
    <name type="scientific">Agarivorans albus MKT 106</name>
    <dbReference type="NCBI Taxonomy" id="1331007"/>
    <lineage>
        <taxon>Bacteria</taxon>
        <taxon>Pseudomonadati</taxon>
        <taxon>Pseudomonadota</taxon>
        <taxon>Gammaproteobacteria</taxon>
        <taxon>Alteromonadales</taxon>
        <taxon>Alteromonadaceae</taxon>
        <taxon>Agarivorans</taxon>
    </lineage>
</organism>
<dbReference type="InterPro" id="IPR050204">
    <property type="entry name" value="AraC_XylS_family_regulators"/>
</dbReference>
<dbReference type="EMBL" id="BARX01000024">
    <property type="protein sequence ID" value="GAD03231.1"/>
    <property type="molecule type" value="Genomic_DNA"/>
</dbReference>
<dbReference type="Proteomes" id="UP000014461">
    <property type="component" value="Unassembled WGS sequence"/>
</dbReference>
<keyword evidence="2" id="KW-0238">DNA-binding</keyword>
<proteinExistence type="predicted"/>
<evidence type="ECO:0000256" key="2">
    <source>
        <dbReference type="ARBA" id="ARBA00023125"/>
    </source>
</evidence>
<dbReference type="InterPro" id="IPR018062">
    <property type="entry name" value="HTH_AraC-typ_CS"/>
</dbReference>
<dbReference type="RefSeq" id="WP_016402998.1">
    <property type="nucleotide sequence ID" value="NZ_BARX01000024.1"/>
</dbReference>
<dbReference type="GO" id="GO:0003700">
    <property type="term" value="F:DNA-binding transcription factor activity"/>
    <property type="evidence" value="ECO:0007669"/>
    <property type="project" value="InterPro"/>
</dbReference>
<accession>R9PTY5</accession>
<dbReference type="InterPro" id="IPR020449">
    <property type="entry name" value="Tscrpt_reg_AraC-type_HTH"/>
</dbReference>
<gene>
    <name evidence="5" type="ORF">AALB_3311</name>
</gene>
<dbReference type="SUPFAM" id="SSF46689">
    <property type="entry name" value="Homeodomain-like"/>
    <property type="match status" value="2"/>
</dbReference>
<dbReference type="Pfam" id="PF12833">
    <property type="entry name" value="HTH_18"/>
    <property type="match status" value="1"/>
</dbReference>
<sequence length="299" mass="33584">MSSNLTDHRLIQGSHVFERLNQARAVLHNSVSLGEQLGFARWSNQNDRTSYHRPEHHTLSVYLAGGYQTKRLIGSELVSGGAPGKLCLMPAGHESRWQVDGDLAFVHLYFSDKDLSQSIEQIWDKSSTGFDVQDLTFADDLAVSSLIQQWLLKLNWQDDADRLALDQLSQLLLGHISKHYLTKQLTEPTLSGGLAPFQLARCQEFIEAHLADKLSLNQLAQLVDLSDYHFARMFKQSSGLSPHQYLSKRRIERAKSLLLTGELSLAEVAYQTGFSSQAHFSARFKQLTGNSPASFRNKS</sequence>
<reference evidence="5" key="1">
    <citation type="journal article" date="2013" name="Genome Announc.">
        <title>Draft Genome Sequence of Agarivorans albus Strain MKT 106T, an Agarolytic Marine Bacterium.</title>
        <authorList>
            <person name="Yasuike M."/>
            <person name="Nakamura Y."/>
            <person name="Kai W."/>
            <person name="Fujiwara A."/>
            <person name="Fukui Y."/>
            <person name="Satomi M."/>
            <person name="Sano M."/>
        </authorList>
    </citation>
    <scope>NUCLEOTIDE SEQUENCE [LARGE SCALE GENOMIC DNA]</scope>
</reference>
<dbReference type="InterPro" id="IPR009057">
    <property type="entry name" value="Homeodomain-like_sf"/>
</dbReference>
<keyword evidence="3" id="KW-0804">Transcription</keyword>
<name>R9PTY5_AGAAL</name>
<dbReference type="PANTHER" id="PTHR46796:SF6">
    <property type="entry name" value="ARAC SUBFAMILY"/>
    <property type="match status" value="1"/>
</dbReference>
<evidence type="ECO:0000313" key="5">
    <source>
        <dbReference type="EMBL" id="GAD03231.1"/>
    </source>
</evidence>
<dbReference type="PANTHER" id="PTHR46796">
    <property type="entry name" value="HTH-TYPE TRANSCRIPTIONAL ACTIVATOR RHAS-RELATED"/>
    <property type="match status" value="1"/>
</dbReference>
<keyword evidence="1" id="KW-0805">Transcription regulation</keyword>